<organism evidence="2">
    <name type="scientific">Hexamita inflata</name>
    <dbReference type="NCBI Taxonomy" id="28002"/>
    <lineage>
        <taxon>Eukaryota</taxon>
        <taxon>Metamonada</taxon>
        <taxon>Diplomonadida</taxon>
        <taxon>Hexamitidae</taxon>
        <taxon>Hexamitinae</taxon>
        <taxon>Hexamita</taxon>
    </lineage>
</organism>
<dbReference type="Gene3D" id="3.30.342.10">
    <property type="entry name" value="DNA Polymerase, chain B, domain 1"/>
    <property type="match status" value="1"/>
</dbReference>
<dbReference type="GO" id="GO:0006287">
    <property type="term" value="P:base-excision repair, gap-filling"/>
    <property type="evidence" value="ECO:0007669"/>
    <property type="project" value="TreeGrafter"/>
</dbReference>
<dbReference type="InterPro" id="IPR012337">
    <property type="entry name" value="RNaseH-like_sf"/>
</dbReference>
<dbReference type="PANTHER" id="PTHR10670:SF0">
    <property type="entry name" value="DNA POLYMERASE EPSILON CATALYTIC SUBUNIT A"/>
    <property type="match status" value="1"/>
</dbReference>
<keyword evidence="1" id="KW-0238">DNA-binding</keyword>
<keyword evidence="1" id="KW-0479">Metal-binding</keyword>
<dbReference type="PANTHER" id="PTHR10670">
    <property type="entry name" value="DNA POLYMERASE EPSILON CATALYTIC SUBUNIT A"/>
    <property type="match status" value="1"/>
</dbReference>
<dbReference type="GO" id="GO:0008270">
    <property type="term" value="F:zinc ion binding"/>
    <property type="evidence" value="ECO:0007669"/>
    <property type="project" value="UniProtKB-KW"/>
</dbReference>
<evidence type="ECO:0000313" key="3">
    <source>
        <dbReference type="EMBL" id="CAL6092775.1"/>
    </source>
</evidence>
<dbReference type="GO" id="GO:0051539">
    <property type="term" value="F:4 iron, 4 sulfur cluster binding"/>
    <property type="evidence" value="ECO:0007669"/>
    <property type="project" value="UniProtKB-KW"/>
</dbReference>
<reference evidence="3 4" key="2">
    <citation type="submission" date="2024-07" db="EMBL/GenBank/DDBJ databases">
        <authorList>
            <person name="Akdeniz Z."/>
        </authorList>
    </citation>
    <scope>NUCLEOTIDE SEQUENCE [LARGE SCALE GENOMIC DNA]</scope>
</reference>
<dbReference type="GO" id="GO:0006272">
    <property type="term" value="P:leading strand elongation"/>
    <property type="evidence" value="ECO:0007669"/>
    <property type="project" value="TreeGrafter"/>
</dbReference>
<keyword evidence="1" id="KW-0863">Zinc-finger</keyword>
<dbReference type="GO" id="GO:0045004">
    <property type="term" value="P:DNA replication proofreading"/>
    <property type="evidence" value="ECO:0007669"/>
    <property type="project" value="TreeGrafter"/>
</dbReference>
<dbReference type="SUPFAM" id="SSF53098">
    <property type="entry name" value="Ribonuclease H-like"/>
    <property type="match status" value="1"/>
</dbReference>
<dbReference type="EC" id="2.7.7.7" evidence="1"/>
<reference evidence="2" key="1">
    <citation type="submission" date="2023-06" db="EMBL/GenBank/DDBJ databases">
        <authorList>
            <person name="Kurt Z."/>
        </authorList>
    </citation>
    <scope>NUCLEOTIDE SEQUENCE</scope>
</reference>
<keyword evidence="1" id="KW-0408">Iron</keyword>
<gene>
    <name evidence="2" type="ORF">HINF_LOCUS10174</name>
    <name evidence="3" type="ORF">HINF_LOCUS66427</name>
</gene>
<keyword evidence="1" id="KW-0239">DNA-directed DNA polymerase</keyword>
<evidence type="ECO:0000313" key="4">
    <source>
        <dbReference type="Proteomes" id="UP001642409"/>
    </source>
</evidence>
<comment type="cofactor">
    <cofactor evidence="1">
        <name>[4Fe-4S] cluster</name>
        <dbReference type="ChEBI" id="CHEBI:49883"/>
    </cofactor>
</comment>
<proteinExistence type="inferred from homology"/>
<keyword evidence="1" id="KW-0548">Nucleotidyltransferase</keyword>
<dbReference type="Proteomes" id="UP001642409">
    <property type="component" value="Unassembled WGS sequence"/>
</dbReference>
<dbReference type="EMBL" id="CATOUU010000252">
    <property type="protein sequence ID" value="CAI9922529.1"/>
    <property type="molecule type" value="Genomic_DNA"/>
</dbReference>
<keyword evidence="1" id="KW-0808">Transferase</keyword>
<comment type="catalytic activity">
    <reaction evidence="1">
        <text>DNA(n) + a 2'-deoxyribonucleoside 5'-triphosphate = DNA(n+1) + diphosphate</text>
        <dbReference type="Rhea" id="RHEA:22508"/>
        <dbReference type="Rhea" id="RHEA-COMP:17339"/>
        <dbReference type="Rhea" id="RHEA-COMP:17340"/>
        <dbReference type="ChEBI" id="CHEBI:33019"/>
        <dbReference type="ChEBI" id="CHEBI:61560"/>
        <dbReference type="ChEBI" id="CHEBI:173112"/>
        <dbReference type="EC" id="2.7.7.7"/>
    </reaction>
</comment>
<comment type="function">
    <text evidence="1">DNA polymerase II participates in chromosomal DNA replication.</text>
</comment>
<dbReference type="GO" id="GO:0008622">
    <property type="term" value="C:epsilon DNA polymerase complex"/>
    <property type="evidence" value="ECO:0007669"/>
    <property type="project" value="InterPro"/>
</dbReference>
<keyword evidence="1" id="KW-0235">DNA replication</keyword>
<keyword evidence="1" id="KW-0411">Iron-sulfur</keyword>
<dbReference type="EMBL" id="CAXDID020000447">
    <property type="protein sequence ID" value="CAL6092775.1"/>
    <property type="molecule type" value="Genomic_DNA"/>
</dbReference>
<comment type="subcellular location">
    <subcellularLocation>
        <location evidence="1">Nucleus</location>
    </subcellularLocation>
</comment>
<dbReference type="GO" id="GO:0003677">
    <property type="term" value="F:DNA binding"/>
    <property type="evidence" value="ECO:0007669"/>
    <property type="project" value="UniProtKB-KW"/>
</dbReference>
<dbReference type="AlphaFoldDB" id="A0AA86NNE6"/>
<evidence type="ECO:0000313" key="2">
    <source>
        <dbReference type="EMBL" id="CAI9922529.1"/>
    </source>
</evidence>
<dbReference type="InterPro" id="IPR029703">
    <property type="entry name" value="POL2"/>
</dbReference>
<keyword evidence="1" id="KW-0539">Nucleus</keyword>
<dbReference type="GO" id="GO:0003887">
    <property type="term" value="F:DNA-directed DNA polymerase activity"/>
    <property type="evidence" value="ECO:0007669"/>
    <property type="project" value="UniProtKB-KW"/>
</dbReference>
<keyword evidence="4" id="KW-1185">Reference proteome</keyword>
<dbReference type="GO" id="GO:0000278">
    <property type="term" value="P:mitotic cell cycle"/>
    <property type="evidence" value="ECO:0007669"/>
    <property type="project" value="TreeGrafter"/>
</dbReference>
<evidence type="ECO:0000256" key="1">
    <source>
        <dbReference type="RuleBase" id="RU365029"/>
    </source>
</evidence>
<accession>A0AA86NNE6</accession>
<name>A0AA86NNE6_9EUKA</name>
<keyword evidence="1" id="KW-0862">Zinc</keyword>
<keyword evidence="1" id="KW-0004">4Fe-4S</keyword>
<dbReference type="GO" id="GO:0006297">
    <property type="term" value="P:nucleotide-excision repair, DNA gap filling"/>
    <property type="evidence" value="ECO:0007669"/>
    <property type="project" value="TreeGrafter"/>
</dbReference>
<comment type="caution">
    <text evidence="2">The sequence shown here is derived from an EMBL/GenBank/DDBJ whole genome shotgun (WGS) entry which is preliminary data.</text>
</comment>
<sequence length="219" mass="25861">MKQQQSTELHKQLETIDRADAQFGVLRLKEPGEHIGYMYNMHESFIIRYGEEQPTSALECYFVRQNLTSFKIKIVYQPYLLINCPEQNQPQISLFLEKNNIQIETTYREDSSVLNHVAGQKTTFLKLTFKNRLQIQEFLKHFVNNRGQRILSNDLPQIMKTDQRILDFKDLINYINKVAESDVPDHLRIAIDKNIRCAKWYRVKIQPGSIDLLWCPSQL</sequence>
<comment type="similarity">
    <text evidence="1">Belongs to the DNA polymerase type-B family.</text>
</comment>
<dbReference type="GO" id="GO:0008310">
    <property type="term" value="F:single-stranded DNA 3'-5' DNA exonuclease activity"/>
    <property type="evidence" value="ECO:0007669"/>
    <property type="project" value="TreeGrafter"/>
</dbReference>
<protein>
    <recommendedName>
        <fullName evidence="1">DNA polymerase epsilon catalytic subunit</fullName>
        <ecNumber evidence="1">2.7.7.7</ecNumber>
    </recommendedName>
</protein>